<sequence length="232" mass="25657">MDFLLIVRTFPCLLLTLLYWPLVFLPLPELGKRSTIPSCSSWATFFPWSQTPRISFTNQPPIVRHIVQLSVIVFQLLDKREATRWRRPAEGGEARCVAALAAPHPDCSSPTRGPRPARGPRPQRMGERPQPTSREEEPAAGTRRAGWAPRRPVLQLCAPPVFNARLYGVRGAAVARRRPQRGTAGETSASGGCCIPRRICALCLADPRVLSASGLTRRLVRVPTGSELARVR</sequence>
<dbReference type="Proteomes" id="UP000004995">
    <property type="component" value="Unassembled WGS sequence"/>
</dbReference>
<dbReference type="OMA" id="IPRRICA"/>
<accession>K3XZ52</accession>
<keyword evidence="2" id="KW-0472">Membrane</keyword>
<keyword evidence="2" id="KW-0812">Transmembrane</keyword>
<evidence type="ECO:0000313" key="3">
    <source>
        <dbReference type="EnsemblPlants" id="KQL11522"/>
    </source>
</evidence>
<dbReference type="HOGENOM" id="CLU_1196610_0_0_1"/>
<keyword evidence="2" id="KW-1133">Transmembrane helix</keyword>
<feature type="compositionally biased region" description="Low complexity" evidence="1">
    <location>
        <begin position="110"/>
        <end position="123"/>
    </location>
</feature>
<reference evidence="3" key="2">
    <citation type="submission" date="2018-08" db="UniProtKB">
        <authorList>
            <consortium name="EnsemblPlants"/>
        </authorList>
    </citation>
    <scope>IDENTIFICATION</scope>
    <source>
        <strain evidence="3">Yugu1</strain>
    </source>
</reference>
<evidence type="ECO:0000256" key="2">
    <source>
        <dbReference type="SAM" id="Phobius"/>
    </source>
</evidence>
<feature type="region of interest" description="Disordered" evidence="1">
    <location>
        <begin position="103"/>
        <end position="146"/>
    </location>
</feature>
<dbReference type="AlphaFoldDB" id="K3XZ52"/>
<keyword evidence="4" id="KW-1185">Reference proteome</keyword>
<dbReference type="InParanoid" id="K3XZ52"/>
<name>K3XZ52_SETIT</name>
<evidence type="ECO:0000256" key="1">
    <source>
        <dbReference type="SAM" id="MobiDB-lite"/>
    </source>
</evidence>
<dbReference type="Gramene" id="KQL11522">
    <property type="protein sequence ID" value="KQL11522"/>
    <property type="gene ID" value="SETIT_007210mg"/>
</dbReference>
<feature type="transmembrane region" description="Helical" evidence="2">
    <location>
        <begin position="6"/>
        <end position="27"/>
    </location>
</feature>
<evidence type="ECO:0000313" key="4">
    <source>
        <dbReference type="Proteomes" id="UP000004995"/>
    </source>
</evidence>
<dbReference type="EnsemblPlants" id="KQL11522">
    <property type="protein sequence ID" value="KQL11522"/>
    <property type="gene ID" value="SETIT_007210mg"/>
</dbReference>
<protein>
    <submittedName>
        <fullName evidence="3">Uncharacterized protein</fullName>
    </submittedName>
</protein>
<organism evidence="3 4">
    <name type="scientific">Setaria italica</name>
    <name type="common">Foxtail millet</name>
    <name type="synonym">Panicum italicum</name>
    <dbReference type="NCBI Taxonomy" id="4555"/>
    <lineage>
        <taxon>Eukaryota</taxon>
        <taxon>Viridiplantae</taxon>
        <taxon>Streptophyta</taxon>
        <taxon>Embryophyta</taxon>
        <taxon>Tracheophyta</taxon>
        <taxon>Spermatophyta</taxon>
        <taxon>Magnoliopsida</taxon>
        <taxon>Liliopsida</taxon>
        <taxon>Poales</taxon>
        <taxon>Poaceae</taxon>
        <taxon>PACMAD clade</taxon>
        <taxon>Panicoideae</taxon>
        <taxon>Panicodae</taxon>
        <taxon>Paniceae</taxon>
        <taxon>Cenchrinae</taxon>
        <taxon>Setaria</taxon>
    </lineage>
</organism>
<proteinExistence type="predicted"/>
<reference evidence="4" key="1">
    <citation type="journal article" date="2012" name="Nat. Biotechnol.">
        <title>Reference genome sequence of the model plant Setaria.</title>
        <authorList>
            <person name="Bennetzen J.L."/>
            <person name="Schmutz J."/>
            <person name="Wang H."/>
            <person name="Percifield R."/>
            <person name="Hawkins J."/>
            <person name="Pontaroli A.C."/>
            <person name="Estep M."/>
            <person name="Feng L."/>
            <person name="Vaughn J.N."/>
            <person name="Grimwood J."/>
            <person name="Jenkins J."/>
            <person name="Barry K."/>
            <person name="Lindquist E."/>
            <person name="Hellsten U."/>
            <person name="Deshpande S."/>
            <person name="Wang X."/>
            <person name="Wu X."/>
            <person name="Mitros T."/>
            <person name="Triplett J."/>
            <person name="Yang X."/>
            <person name="Ye C.Y."/>
            <person name="Mauro-Herrera M."/>
            <person name="Wang L."/>
            <person name="Li P."/>
            <person name="Sharma M."/>
            <person name="Sharma R."/>
            <person name="Ronald P.C."/>
            <person name="Panaud O."/>
            <person name="Kellogg E.A."/>
            <person name="Brutnell T.P."/>
            <person name="Doust A.N."/>
            <person name="Tuskan G.A."/>
            <person name="Rokhsar D."/>
            <person name="Devos K.M."/>
        </authorList>
    </citation>
    <scope>NUCLEOTIDE SEQUENCE [LARGE SCALE GENOMIC DNA]</scope>
    <source>
        <strain evidence="4">cv. Yugu1</strain>
    </source>
</reference>
<dbReference type="EMBL" id="AGNK02002620">
    <property type="status" value="NOT_ANNOTATED_CDS"/>
    <property type="molecule type" value="Genomic_DNA"/>
</dbReference>